<gene>
    <name evidence="5" type="primary">rpmD</name>
    <name evidence="7" type="ORF">EMQ25_07610</name>
</gene>
<feature type="domain" description="Large ribosomal subunit protein uL30-like ferredoxin-like fold" evidence="6">
    <location>
        <begin position="7"/>
        <end position="56"/>
    </location>
</feature>
<dbReference type="PANTHER" id="PTHR15892">
    <property type="entry name" value="MITOCHONDRIAL RIBOSOMAL PROTEIN L30"/>
    <property type="match status" value="1"/>
</dbReference>
<proteinExistence type="inferred from homology"/>
<dbReference type="PIRSF" id="PIRSF002211">
    <property type="entry name" value="Ribosomal_L30_bac-type"/>
    <property type="match status" value="1"/>
</dbReference>
<evidence type="ECO:0000313" key="7">
    <source>
        <dbReference type="EMBL" id="RUT32984.1"/>
    </source>
</evidence>
<dbReference type="OrthoDB" id="9812790at2"/>
<dbReference type="GO" id="GO:0003735">
    <property type="term" value="F:structural constituent of ribosome"/>
    <property type="evidence" value="ECO:0007669"/>
    <property type="project" value="InterPro"/>
</dbReference>
<dbReference type="PANTHER" id="PTHR15892:SF2">
    <property type="entry name" value="LARGE RIBOSOMAL SUBUNIT PROTEIN UL30M"/>
    <property type="match status" value="1"/>
</dbReference>
<evidence type="ECO:0000256" key="2">
    <source>
        <dbReference type="ARBA" id="ARBA00011838"/>
    </source>
</evidence>
<dbReference type="SUPFAM" id="SSF55129">
    <property type="entry name" value="Ribosomal protein L30p/L7e"/>
    <property type="match status" value="1"/>
</dbReference>
<sequence>MADKTVTVEQIGSPIRREKSQRATLIGLGLNKMRKQSTLKDTPEVRGMIRKLPHLVRVVGEKQE</sequence>
<dbReference type="Proteomes" id="UP000281547">
    <property type="component" value="Unassembled WGS sequence"/>
</dbReference>
<evidence type="ECO:0000313" key="8">
    <source>
        <dbReference type="Proteomes" id="UP000281547"/>
    </source>
</evidence>
<name>A0A433XG42_9HYPH</name>
<evidence type="ECO:0000256" key="1">
    <source>
        <dbReference type="ARBA" id="ARBA00007594"/>
    </source>
</evidence>
<keyword evidence="4 5" id="KW-0687">Ribonucleoprotein</keyword>
<dbReference type="Gene3D" id="3.30.1390.20">
    <property type="entry name" value="Ribosomal protein L30, ferredoxin-like fold domain"/>
    <property type="match status" value="1"/>
</dbReference>
<comment type="similarity">
    <text evidence="1 5">Belongs to the universal ribosomal protein uL30 family.</text>
</comment>
<comment type="subunit">
    <text evidence="2 5">Part of the 50S ribosomal subunit.</text>
</comment>
<evidence type="ECO:0000256" key="5">
    <source>
        <dbReference type="HAMAP-Rule" id="MF_01371"/>
    </source>
</evidence>
<accession>A0A433XG42</accession>
<reference evidence="7 8" key="1">
    <citation type="journal article" date="2016" name="Int. J. Syst. Evol. Microbiol.">
        <title>Arsenicitalea aurantiaca gen. nov., sp. nov., a new member of the family Hyphomicrobiaceae, isolated from high-arsenic sediment.</title>
        <authorList>
            <person name="Mu Y."/>
            <person name="Zhou L."/>
            <person name="Zeng X.C."/>
            <person name="Liu L."/>
            <person name="Pan Y."/>
            <person name="Chen X."/>
            <person name="Wang J."/>
            <person name="Li S."/>
            <person name="Li W.J."/>
            <person name="Wang Y."/>
        </authorList>
    </citation>
    <scope>NUCLEOTIDE SEQUENCE [LARGE SCALE GENOMIC DNA]</scope>
    <source>
        <strain evidence="7 8">42-50</strain>
    </source>
</reference>
<dbReference type="GO" id="GO:0006412">
    <property type="term" value="P:translation"/>
    <property type="evidence" value="ECO:0007669"/>
    <property type="project" value="UniProtKB-UniRule"/>
</dbReference>
<dbReference type="AlphaFoldDB" id="A0A433XG42"/>
<evidence type="ECO:0000259" key="6">
    <source>
        <dbReference type="Pfam" id="PF00327"/>
    </source>
</evidence>
<evidence type="ECO:0000256" key="4">
    <source>
        <dbReference type="ARBA" id="ARBA00023274"/>
    </source>
</evidence>
<dbReference type="Pfam" id="PF00327">
    <property type="entry name" value="Ribosomal_L30"/>
    <property type="match status" value="1"/>
</dbReference>
<dbReference type="InterPro" id="IPR036919">
    <property type="entry name" value="Ribo_uL30_ferredoxin-like_sf"/>
</dbReference>
<keyword evidence="3 5" id="KW-0689">Ribosomal protein</keyword>
<dbReference type="CDD" id="cd01658">
    <property type="entry name" value="Ribosomal_L30"/>
    <property type="match status" value="1"/>
</dbReference>
<protein>
    <recommendedName>
        <fullName evidence="5">Large ribosomal subunit protein uL30</fullName>
    </recommendedName>
</protein>
<dbReference type="GO" id="GO:0022625">
    <property type="term" value="C:cytosolic large ribosomal subunit"/>
    <property type="evidence" value="ECO:0007669"/>
    <property type="project" value="TreeGrafter"/>
</dbReference>
<dbReference type="NCBIfam" id="TIGR01308">
    <property type="entry name" value="rpmD_bact"/>
    <property type="match status" value="1"/>
</dbReference>
<organism evidence="7 8">
    <name type="scientific">Arsenicitalea aurantiaca</name>
    <dbReference type="NCBI Taxonomy" id="1783274"/>
    <lineage>
        <taxon>Bacteria</taxon>
        <taxon>Pseudomonadati</taxon>
        <taxon>Pseudomonadota</taxon>
        <taxon>Alphaproteobacteria</taxon>
        <taxon>Hyphomicrobiales</taxon>
        <taxon>Devosiaceae</taxon>
        <taxon>Arsenicitalea</taxon>
    </lineage>
</organism>
<dbReference type="InterPro" id="IPR016082">
    <property type="entry name" value="Ribosomal_uL30_ferredoxin-like"/>
</dbReference>
<comment type="caution">
    <text evidence="7">The sequence shown here is derived from an EMBL/GenBank/DDBJ whole genome shotgun (WGS) entry which is preliminary data.</text>
</comment>
<dbReference type="RefSeq" id="WP_127187941.1">
    <property type="nucleotide sequence ID" value="NZ_RZNJ01000002.1"/>
</dbReference>
<dbReference type="HAMAP" id="MF_01371_B">
    <property type="entry name" value="Ribosomal_uL30_B"/>
    <property type="match status" value="1"/>
</dbReference>
<keyword evidence="8" id="KW-1185">Reference proteome</keyword>
<dbReference type="EMBL" id="RZNJ01000002">
    <property type="protein sequence ID" value="RUT32984.1"/>
    <property type="molecule type" value="Genomic_DNA"/>
</dbReference>
<dbReference type="InterPro" id="IPR005996">
    <property type="entry name" value="Ribosomal_uL30_bac-type"/>
</dbReference>
<evidence type="ECO:0000256" key="3">
    <source>
        <dbReference type="ARBA" id="ARBA00022980"/>
    </source>
</evidence>